<feature type="transmembrane region" description="Helical" evidence="1">
    <location>
        <begin position="337"/>
        <end position="359"/>
    </location>
</feature>
<proteinExistence type="predicted"/>
<dbReference type="PATRIC" id="fig|456.5.peg.2771"/>
<dbReference type="OrthoDB" id="5652409at2"/>
<accession>A0A0W0VDR7</accession>
<evidence type="ECO:0000313" key="3">
    <source>
        <dbReference type="Proteomes" id="UP000055035"/>
    </source>
</evidence>
<feature type="transmembrane region" description="Helical" evidence="1">
    <location>
        <begin position="390"/>
        <end position="410"/>
    </location>
</feature>
<sequence length="416" mass="47745">MLEQSSLNPLNFNRHFLKYRIRYYFAEAKELLARHKLLMAFIICLLAPGVQNMQILGLPFYSLIDPATPVSKKLMHLIGLLSILLTLSQAQTRFIKGGDFREYLQTFYIPPRVHKKIDLVILCFSLNLVWLAILVAGVNISRQTGSVLFILSQYCLYSSLISTIIILLLNALYKKWVNAIVLSSMLILGSATSAKSDAFLNMGISLVLYAFCGLILWNSQPLPKKKRLFKINICLPYFSFVNALKRIFTLQTATYRENRKSFLLRLVLCSALSILTLNFFYCSEIKETRLGLFFFLNTIQVYFISTFFNFFEKAKWDYALFYQVFPYSKFALYAREINFITCLLILISSPLLIFCLISPGQNVSATLTATVLNPFTLIINRMLYAQSLRFCLLTSLISTVSMNFVQYIFLGACFAY</sequence>
<dbReference type="Pfam" id="PF19632">
    <property type="entry name" value="DUF6136"/>
    <property type="match status" value="1"/>
</dbReference>
<evidence type="ECO:0000256" key="1">
    <source>
        <dbReference type="SAM" id="Phobius"/>
    </source>
</evidence>
<comment type="caution">
    <text evidence="2">The sequence shown here is derived from an EMBL/GenBank/DDBJ whole genome shotgun (WGS) entry which is preliminary data.</text>
</comment>
<dbReference type="AlphaFoldDB" id="A0A0W0VDR7"/>
<keyword evidence="1" id="KW-0472">Membrane</keyword>
<evidence type="ECO:0000313" key="2">
    <source>
        <dbReference type="EMBL" id="KTD18275.1"/>
    </source>
</evidence>
<feature type="transmembrane region" description="Helical" evidence="1">
    <location>
        <begin position="117"/>
        <end position="140"/>
    </location>
</feature>
<name>A0A0W0VDR7_9GAMM</name>
<keyword evidence="1" id="KW-1133">Transmembrane helix</keyword>
<organism evidence="2 3">
    <name type="scientific">Legionella jordanis</name>
    <dbReference type="NCBI Taxonomy" id="456"/>
    <lineage>
        <taxon>Bacteria</taxon>
        <taxon>Pseudomonadati</taxon>
        <taxon>Pseudomonadota</taxon>
        <taxon>Gammaproteobacteria</taxon>
        <taxon>Legionellales</taxon>
        <taxon>Legionellaceae</taxon>
        <taxon>Legionella</taxon>
    </lineage>
</organism>
<feature type="transmembrane region" description="Helical" evidence="1">
    <location>
        <begin position="365"/>
        <end position="383"/>
    </location>
</feature>
<keyword evidence="3" id="KW-1185">Reference proteome</keyword>
<dbReference type="InterPro" id="IPR045614">
    <property type="entry name" value="DUF6136"/>
</dbReference>
<dbReference type="Proteomes" id="UP000055035">
    <property type="component" value="Unassembled WGS sequence"/>
</dbReference>
<protein>
    <submittedName>
        <fullName evidence="2">Uncharacterized protein</fullName>
    </submittedName>
</protein>
<feature type="transmembrane region" description="Helical" evidence="1">
    <location>
        <begin position="146"/>
        <end position="169"/>
    </location>
</feature>
<dbReference type="STRING" id="456.Ljor_2581"/>
<feature type="transmembrane region" description="Helical" evidence="1">
    <location>
        <begin position="293"/>
        <end position="311"/>
    </location>
</feature>
<feature type="transmembrane region" description="Helical" evidence="1">
    <location>
        <begin position="37"/>
        <end position="62"/>
    </location>
</feature>
<feature type="transmembrane region" description="Helical" evidence="1">
    <location>
        <begin position="262"/>
        <end position="281"/>
    </location>
</feature>
<dbReference type="EMBL" id="LNYJ01000011">
    <property type="protein sequence ID" value="KTD18275.1"/>
    <property type="molecule type" value="Genomic_DNA"/>
</dbReference>
<gene>
    <name evidence="2" type="ORF">Ljor_2581</name>
</gene>
<feature type="transmembrane region" description="Helical" evidence="1">
    <location>
        <begin position="74"/>
        <end position="96"/>
    </location>
</feature>
<feature type="transmembrane region" description="Helical" evidence="1">
    <location>
        <begin position="176"/>
        <end position="192"/>
    </location>
</feature>
<feature type="transmembrane region" description="Helical" evidence="1">
    <location>
        <begin position="198"/>
        <end position="217"/>
    </location>
</feature>
<reference evidence="2 3" key="1">
    <citation type="submission" date="2015-11" db="EMBL/GenBank/DDBJ databases">
        <title>Genomic analysis of 38 Legionella species identifies large and diverse effector repertoires.</title>
        <authorList>
            <person name="Burstein D."/>
            <person name="Amaro F."/>
            <person name="Zusman T."/>
            <person name="Lifshitz Z."/>
            <person name="Cohen O."/>
            <person name="Gilbert J.A."/>
            <person name="Pupko T."/>
            <person name="Shuman H.A."/>
            <person name="Segal G."/>
        </authorList>
    </citation>
    <scope>NUCLEOTIDE SEQUENCE [LARGE SCALE GENOMIC DNA]</scope>
    <source>
        <strain evidence="2 3">BL-540</strain>
    </source>
</reference>
<keyword evidence="1" id="KW-0812">Transmembrane</keyword>
<dbReference type="RefSeq" id="WP_058471950.1">
    <property type="nucleotide sequence ID" value="NZ_CAAAIC010000006.1"/>
</dbReference>